<name>A0A548RFZ9_SALAN</name>
<dbReference type="Gene3D" id="2.60.40.3100">
    <property type="entry name" value="Arylsulphate sulphotransferase monomer, N-terminal domain"/>
    <property type="match status" value="1"/>
</dbReference>
<dbReference type="EMBL" id="VCUW02000007">
    <property type="protein sequence ID" value="TRG48337.1"/>
    <property type="molecule type" value="Genomic_DNA"/>
</dbReference>
<dbReference type="AlphaFoldDB" id="A0A548RFZ9"/>
<organism evidence="2 3">
    <name type="scientific">Salmonella anatum</name>
    <dbReference type="NCBI Taxonomy" id="58712"/>
    <lineage>
        <taxon>Bacteria</taxon>
        <taxon>Pseudomonadati</taxon>
        <taxon>Pseudomonadota</taxon>
        <taxon>Gammaproteobacteria</taxon>
        <taxon>Enterobacterales</taxon>
        <taxon>Enterobacteriaceae</taxon>
        <taxon>Salmonella</taxon>
    </lineage>
</organism>
<feature type="domain" description="Arylsulfotransferase N-terminal" evidence="1">
    <location>
        <begin position="54"/>
        <end position="124"/>
    </location>
</feature>
<evidence type="ECO:0000313" key="3">
    <source>
        <dbReference type="Proteomes" id="UP000319232"/>
    </source>
</evidence>
<protein>
    <submittedName>
        <fullName evidence="2">Arylsulfatase</fullName>
    </submittedName>
</protein>
<dbReference type="InterPro" id="IPR035391">
    <property type="entry name" value="Arylsulfotran_N"/>
</dbReference>
<dbReference type="InterPro" id="IPR038477">
    <property type="entry name" value="ASST_N_sf"/>
</dbReference>
<dbReference type="RefSeq" id="WP_172964312.1">
    <property type="nucleotide sequence ID" value="NZ_VCUW02000007.1"/>
</dbReference>
<evidence type="ECO:0000313" key="2">
    <source>
        <dbReference type="EMBL" id="TRG48337.1"/>
    </source>
</evidence>
<comment type="caution">
    <text evidence="2">The sequence shown here is derived from an EMBL/GenBank/DDBJ whole genome shotgun (WGS) entry which is preliminary data.</text>
</comment>
<dbReference type="Proteomes" id="UP000319232">
    <property type="component" value="Unassembled WGS sequence"/>
</dbReference>
<dbReference type="Pfam" id="PF17425">
    <property type="entry name" value="Arylsulfotran_N"/>
    <property type="match status" value="1"/>
</dbReference>
<evidence type="ECO:0000259" key="1">
    <source>
        <dbReference type="Pfam" id="PF17425"/>
    </source>
</evidence>
<feature type="non-terminal residue" evidence="2">
    <location>
        <position position="174"/>
    </location>
</feature>
<proteinExistence type="predicted"/>
<sequence>MNTLTTTSVVLPAPRPAINQGIDINNEMVLNHTAIYENCLAQVTQENTVENALMLLDPYGTAPLSAYAGVWSLEPAEIMVTVQDAAKTAMPIEHLYTLTPGANLLPVLGLVAETENHIVFSQADTPLAVYTLTTQPLPPVDSAEVVLGFPIINVTQPATDADKMAPGFYFITHF</sequence>
<reference evidence="2 3" key="1">
    <citation type="journal article" date="2019" name="Appl. Environ. Microbiol.">
        <title>Clinically Unreported Salmonellosis Outbreak Detected via Comparative Genomic Analysis of Municipal Wastewater Salmonella Isolates.</title>
        <authorList>
            <person name="Diemert S."/>
            <person name="Yan T."/>
        </authorList>
    </citation>
    <scope>NUCLEOTIDE SEQUENCE [LARGE SCALE GENOMIC DNA]</scope>
    <source>
        <strain evidence="2 3">HIY0183</strain>
    </source>
</reference>
<accession>A0A548RFZ9</accession>
<gene>
    <name evidence="2" type="ORF">FG704_013930</name>
</gene>